<protein>
    <submittedName>
        <fullName evidence="2">Uncharacterized protein</fullName>
    </submittedName>
</protein>
<proteinExistence type="predicted"/>
<accession>A0A9N8HZS6</accession>
<dbReference type="AlphaFoldDB" id="A0A9N8HZS6"/>
<sequence length="307" mass="35244">MSARRDLTSALAAAAAKDADELVLETDSEEEPVDEHELILNSVGVKLTPKNSTPMSPIKKKAKVSPRSVWTKCKLGDLTSLLPLSGCNKKECECLKLVSFPHDQKRIRQFVVDLVVEQGEDVARAFLVACVFPDVTALKDPHRKNVKWHFKVPLIIGYDTSREQDFAVDYTLCRQSFLTLFGLHTSRFDGIRKDALVVHEEYMSHAWNQLTFKRWHDVHFFIADGWHYCCLEPEIYYGPGEIKDRVLGQKLLFEPLRKDQDVLESLSKYRRTEQAGDNEEEEEAEEEEEEAEAYGRVLVKSWNVEEV</sequence>
<reference evidence="2" key="1">
    <citation type="submission" date="2020-06" db="EMBL/GenBank/DDBJ databases">
        <authorList>
            <consortium name="Plant Systems Biology data submission"/>
        </authorList>
    </citation>
    <scope>NUCLEOTIDE SEQUENCE</scope>
    <source>
        <strain evidence="2">D6</strain>
    </source>
</reference>
<organism evidence="2 3">
    <name type="scientific">Seminavis robusta</name>
    <dbReference type="NCBI Taxonomy" id="568900"/>
    <lineage>
        <taxon>Eukaryota</taxon>
        <taxon>Sar</taxon>
        <taxon>Stramenopiles</taxon>
        <taxon>Ochrophyta</taxon>
        <taxon>Bacillariophyta</taxon>
        <taxon>Bacillariophyceae</taxon>
        <taxon>Bacillariophycidae</taxon>
        <taxon>Naviculales</taxon>
        <taxon>Naviculaceae</taxon>
        <taxon>Seminavis</taxon>
    </lineage>
</organism>
<feature type="region of interest" description="Disordered" evidence="1">
    <location>
        <begin position="268"/>
        <end position="293"/>
    </location>
</feature>
<evidence type="ECO:0000313" key="3">
    <source>
        <dbReference type="Proteomes" id="UP001153069"/>
    </source>
</evidence>
<keyword evidence="3" id="KW-1185">Reference proteome</keyword>
<gene>
    <name evidence="2" type="ORF">SEMRO_3098_G343690.1</name>
</gene>
<feature type="compositionally biased region" description="Acidic residues" evidence="1">
    <location>
        <begin position="276"/>
        <end position="292"/>
    </location>
</feature>
<dbReference type="Proteomes" id="UP001153069">
    <property type="component" value="Unassembled WGS sequence"/>
</dbReference>
<evidence type="ECO:0000313" key="2">
    <source>
        <dbReference type="EMBL" id="CAB9530890.1"/>
    </source>
</evidence>
<evidence type="ECO:0000256" key="1">
    <source>
        <dbReference type="SAM" id="MobiDB-lite"/>
    </source>
</evidence>
<comment type="caution">
    <text evidence="2">The sequence shown here is derived from an EMBL/GenBank/DDBJ whole genome shotgun (WGS) entry which is preliminary data.</text>
</comment>
<dbReference type="EMBL" id="CAICTM010003096">
    <property type="protein sequence ID" value="CAB9530890.1"/>
    <property type="molecule type" value="Genomic_DNA"/>
</dbReference>
<name>A0A9N8HZS6_9STRA</name>